<dbReference type="GeneID" id="18919734"/>
<feature type="compositionally biased region" description="Low complexity" evidence="1">
    <location>
        <begin position="812"/>
        <end position="824"/>
    </location>
</feature>
<evidence type="ECO:0000256" key="1">
    <source>
        <dbReference type="SAM" id="MobiDB-lite"/>
    </source>
</evidence>
<reference evidence="2 3" key="1">
    <citation type="journal article" date="2012" name="BMC Genomics">
        <title>Comparative genomics of the white-rot fungi, Phanerochaete carnosa and P. chrysosporium, to elucidate the genetic basis of the distinct wood types they colonize.</title>
        <authorList>
            <person name="Suzuki H."/>
            <person name="MacDonald J."/>
            <person name="Syed K."/>
            <person name="Salamov A."/>
            <person name="Hori C."/>
            <person name="Aerts A."/>
            <person name="Henrissat B."/>
            <person name="Wiebenga A."/>
            <person name="vanKuyk P.A."/>
            <person name="Barry K."/>
            <person name="Lindquist E."/>
            <person name="LaButti K."/>
            <person name="Lapidus A."/>
            <person name="Lucas S."/>
            <person name="Coutinho P."/>
            <person name="Gong Y."/>
            <person name="Samejima M."/>
            <person name="Mahadevan R."/>
            <person name="Abou-Zaid M."/>
            <person name="de Vries R.P."/>
            <person name="Igarashi K."/>
            <person name="Yadav J.S."/>
            <person name="Grigoriev I.V."/>
            <person name="Master E.R."/>
        </authorList>
    </citation>
    <scope>NUCLEOTIDE SEQUENCE [LARGE SCALE GENOMIC DNA]</scope>
    <source>
        <strain evidence="2 3">HHB-10118-sp</strain>
    </source>
</reference>
<dbReference type="AlphaFoldDB" id="K5WJI5"/>
<accession>K5WJI5</accession>
<organism evidence="2 3">
    <name type="scientific">Phanerochaete carnosa (strain HHB-10118-sp)</name>
    <name type="common">White-rot fungus</name>
    <name type="synonym">Peniophora carnosa</name>
    <dbReference type="NCBI Taxonomy" id="650164"/>
    <lineage>
        <taxon>Eukaryota</taxon>
        <taxon>Fungi</taxon>
        <taxon>Dikarya</taxon>
        <taxon>Basidiomycota</taxon>
        <taxon>Agaricomycotina</taxon>
        <taxon>Agaricomycetes</taxon>
        <taxon>Polyporales</taxon>
        <taxon>Phanerochaetaceae</taxon>
        <taxon>Phanerochaete</taxon>
    </lineage>
</organism>
<gene>
    <name evidence="2" type="ORF">PHACADRAFT_32450</name>
</gene>
<dbReference type="Proteomes" id="UP000008370">
    <property type="component" value="Unassembled WGS sequence"/>
</dbReference>
<feature type="compositionally biased region" description="Acidic residues" evidence="1">
    <location>
        <begin position="98"/>
        <end position="111"/>
    </location>
</feature>
<name>K5WJI5_PHACS</name>
<feature type="compositionally biased region" description="Basic and acidic residues" evidence="1">
    <location>
        <begin position="828"/>
        <end position="840"/>
    </location>
</feature>
<feature type="region of interest" description="Disordered" evidence="1">
    <location>
        <begin position="761"/>
        <end position="872"/>
    </location>
</feature>
<dbReference type="RefSeq" id="XP_007400611.1">
    <property type="nucleotide sequence ID" value="XM_007400549.1"/>
</dbReference>
<protein>
    <submittedName>
        <fullName evidence="2">Uncharacterized protein</fullName>
    </submittedName>
</protein>
<feature type="compositionally biased region" description="Polar residues" evidence="1">
    <location>
        <begin position="773"/>
        <end position="787"/>
    </location>
</feature>
<dbReference type="CDD" id="cd00303">
    <property type="entry name" value="retropepsin_like"/>
    <property type="match status" value="1"/>
</dbReference>
<dbReference type="OrthoDB" id="2801991at2759"/>
<dbReference type="KEGG" id="pco:PHACADRAFT_32450"/>
<proteinExistence type="predicted"/>
<feature type="compositionally biased region" description="Polar residues" evidence="1">
    <location>
        <begin position="861"/>
        <end position="872"/>
    </location>
</feature>
<dbReference type="Gene3D" id="2.40.70.10">
    <property type="entry name" value="Acid Proteases"/>
    <property type="match status" value="1"/>
</dbReference>
<feature type="compositionally biased region" description="Basic residues" evidence="1">
    <location>
        <begin position="117"/>
        <end position="148"/>
    </location>
</feature>
<feature type="compositionally biased region" description="Basic and acidic residues" evidence="1">
    <location>
        <begin position="149"/>
        <end position="160"/>
    </location>
</feature>
<dbReference type="InParanoid" id="K5WJI5"/>
<keyword evidence="3" id="KW-1185">Reference proteome</keyword>
<feature type="region of interest" description="Disordered" evidence="1">
    <location>
        <begin position="455"/>
        <end position="511"/>
    </location>
</feature>
<dbReference type="InterPro" id="IPR021109">
    <property type="entry name" value="Peptidase_aspartic_dom_sf"/>
</dbReference>
<feature type="region of interest" description="Disordered" evidence="1">
    <location>
        <begin position="77"/>
        <end position="171"/>
    </location>
</feature>
<feature type="compositionally biased region" description="Pro residues" evidence="1">
    <location>
        <begin position="427"/>
        <end position="437"/>
    </location>
</feature>
<evidence type="ECO:0000313" key="2">
    <source>
        <dbReference type="EMBL" id="EKM50397.1"/>
    </source>
</evidence>
<dbReference type="EMBL" id="JH930478">
    <property type="protein sequence ID" value="EKM50397.1"/>
    <property type="molecule type" value="Genomic_DNA"/>
</dbReference>
<evidence type="ECO:0000313" key="3">
    <source>
        <dbReference type="Proteomes" id="UP000008370"/>
    </source>
</evidence>
<sequence>MHKFMQGLKSYYRMNWTEFVRDVKKFYKADKDDKSFMIHYDYNYYFWIKIPEFFRTKLESRLVGLNPHHNLANPFPVEDDCLISEPESGNSNSASTTEDSDSDSDDDELSEGDYYVKRKKFKKHSNRQTSKKHDRKQKKMKTKKSRRTVRFEKASAKNESDSDSDTSPARPSHFRILVRSLTEDDPEVEELIKQLRNMSINDPAYAVTYFKACNRNPLVKNCVTAPLDKKRPLRSIQRTFERDPPPYLAEVAPGYIPPPINRNCYGCGGVGHDMNRCQQLQEFFTQGVIKRNKDNRIVLSNGGQLFRKSDEDWVTAIKQAMTPSSNFISFQDGQFQDTDGKDEQDMRAHYFSCKSDEDYADNEYDQVFNAACPEKKITAACKEQFDGVWISSHRELKERRKGKNLPPAPPWQEPPREARKTANAPRIPVPTPAPNPIPIEVHQPVSINVNNDDAFMEDATQPPKSKVDKGKQQTTPFKDRTNAQAGPSGTQIQADPSGTKTDEEAAQRKPCRSELQTIVNPKSVMDKLLNTQITMAMEEFLADVIHPKNVPVKAKGIDKAMVAQYTWLEQPMYVAPKCMTASAFPSRHKSQLINVRVECDGMPITAIVDTESQLNIIYEKVWTMLIGRLMDVTRCIVMGDANGEEGILQGFVPGVPLICGMITTHTSLFVGDKAPFNLLLGCFWQRGNYVSIDEQPEGTYLQFKDHNFAVRYKMLATPKESLDSVLLEYLERTHHMISMVTDGEVADSLDKDDTECQETCIDQSTKKSRPKNEVSTKLQNVKQQPGQYSDEESIDTVREDSSSSTEQLEYDSNGSNSSYASSNSEILHWLDLDNAEKEGSEDSDECDSPSPSTQHHESKNKSSGANTQSSDS</sequence>
<feature type="compositionally biased region" description="Polar residues" evidence="1">
    <location>
        <begin position="482"/>
        <end position="499"/>
    </location>
</feature>
<feature type="compositionally biased region" description="Basic and acidic residues" evidence="1">
    <location>
        <begin position="465"/>
        <end position="481"/>
    </location>
</feature>
<dbReference type="HOGENOM" id="CLU_329309_0_0_1"/>
<feature type="region of interest" description="Disordered" evidence="1">
    <location>
        <begin position="395"/>
        <end position="440"/>
    </location>
</feature>